<dbReference type="Gramene" id="PHT92565">
    <property type="protein sequence ID" value="PHT92565"/>
    <property type="gene ID" value="T459_00447"/>
</dbReference>
<evidence type="ECO:0000313" key="5">
    <source>
        <dbReference type="Proteomes" id="UP000222542"/>
    </source>
</evidence>
<keyword evidence="2" id="KW-0646">Protease inhibitor</keyword>
<evidence type="ECO:0000313" key="4">
    <source>
        <dbReference type="EMBL" id="PHT92565.1"/>
    </source>
</evidence>
<dbReference type="PANTHER" id="PTHR33091:SF81">
    <property type="entry name" value="SERINE PROTEASE INHIBITOR, POTATO INHIBITOR I-TYPE FAMILY PROTEIN"/>
    <property type="match status" value="1"/>
</dbReference>
<dbReference type="GO" id="GO:0009611">
    <property type="term" value="P:response to wounding"/>
    <property type="evidence" value="ECO:0007669"/>
    <property type="project" value="InterPro"/>
</dbReference>
<comment type="similarity">
    <text evidence="1">Belongs to the protease inhibitor I13 (potato type I serine protease inhibitor) family.</text>
</comment>
<gene>
    <name evidence="4" type="ORF">T459_00447</name>
</gene>
<proteinExistence type="inferred from homology"/>
<dbReference type="InterPro" id="IPR000864">
    <property type="entry name" value="Prot_inh_pot1"/>
</dbReference>
<comment type="caution">
    <text evidence="4">The sequence shown here is derived from an EMBL/GenBank/DDBJ whole genome shotgun (WGS) entry which is preliminary data.</text>
</comment>
<evidence type="ECO:0000256" key="3">
    <source>
        <dbReference type="ARBA" id="ARBA00022900"/>
    </source>
</evidence>
<reference evidence="4 5" key="2">
    <citation type="journal article" date="2017" name="Genome Biol.">
        <title>New reference genome sequences of hot pepper reveal the massive evolution of plant disease-resistance genes by retroduplication.</title>
        <authorList>
            <person name="Kim S."/>
            <person name="Park J."/>
            <person name="Yeom S.I."/>
            <person name="Kim Y.M."/>
            <person name="Seo E."/>
            <person name="Kim K.T."/>
            <person name="Kim M.S."/>
            <person name="Lee J.M."/>
            <person name="Cheong K."/>
            <person name="Shin H.S."/>
            <person name="Kim S.B."/>
            <person name="Han K."/>
            <person name="Lee J."/>
            <person name="Park M."/>
            <person name="Lee H.A."/>
            <person name="Lee H.Y."/>
            <person name="Lee Y."/>
            <person name="Oh S."/>
            <person name="Lee J.H."/>
            <person name="Choi E."/>
            <person name="Choi E."/>
            <person name="Lee S.E."/>
            <person name="Jeon J."/>
            <person name="Kim H."/>
            <person name="Choi G."/>
            <person name="Song H."/>
            <person name="Lee J."/>
            <person name="Lee S.C."/>
            <person name="Kwon J.K."/>
            <person name="Lee H.Y."/>
            <person name="Koo N."/>
            <person name="Hong Y."/>
            <person name="Kim R.W."/>
            <person name="Kang W.H."/>
            <person name="Huh J.H."/>
            <person name="Kang B.C."/>
            <person name="Yang T.J."/>
            <person name="Lee Y.H."/>
            <person name="Bennetzen J.L."/>
            <person name="Choi D."/>
        </authorList>
    </citation>
    <scope>NUCLEOTIDE SEQUENCE [LARGE SCALE GENOMIC DNA]</scope>
    <source>
        <strain evidence="5">cv. CM334</strain>
    </source>
</reference>
<protein>
    <submittedName>
        <fullName evidence="4">Uncharacterized protein</fullName>
    </submittedName>
</protein>
<dbReference type="AlphaFoldDB" id="A0A2G3AEA8"/>
<dbReference type="PANTHER" id="PTHR33091">
    <property type="entry name" value="PROTEIN, PUTATIVE, EXPRESSED-RELATED"/>
    <property type="match status" value="1"/>
</dbReference>
<reference evidence="4 5" key="1">
    <citation type="journal article" date="2014" name="Nat. Genet.">
        <title>Genome sequence of the hot pepper provides insights into the evolution of pungency in Capsicum species.</title>
        <authorList>
            <person name="Kim S."/>
            <person name="Park M."/>
            <person name="Yeom S.I."/>
            <person name="Kim Y.M."/>
            <person name="Lee J.M."/>
            <person name="Lee H.A."/>
            <person name="Seo E."/>
            <person name="Choi J."/>
            <person name="Cheong K."/>
            <person name="Kim K.T."/>
            <person name="Jung K."/>
            <person name="Lee G.W."/>
            <person name="Oh S.K."/>
            <person name="Bae C."/>
            <person name="Kim S.B."/>
            <person name="Lee H.Y."/>
            <person name="Kim S.Y."/>
            <person name="Kim M.S."/>
            <person name="Kang B.C."/>
            <person name="Jo Y.D."/>
            <person name="Yang H.B."/>
            <person name="Jeong H.J."/>
            <person name="Kang W.H."/>
            <person name="Kwon J.K."/>
            <person name="Shin C."/>
            <person name="Lim J.Y."/>
            <person name="Park J.H."/>
            <person name="Huh J.H."/>
            <person name="Kim J.S."/>
            <person name="Kim B.D."/>
            <person name="Cohen O."/>
            <person name="Paran I."/>
            <person name="Suh M.C."/>
            <person name="Lee S.B."/>
            <person name="Kim Y.K."/>
            <person name="Shin Y."/>
            <person name="Noh S.J."/>
            <person name="Park J."/>
            <person name="Seo Y.S."/>
            <person name="Kwon S.Y."/>
            <person name="Kim H.A."/>
            <person name="Park J.M."/>
            <person name="Kim H.J."/>
            <person name="Choi S.B."/>
            <person name="Bosland P.W."/>
            <person name="Reeves G."/>
            <person name="Jo S.H."/>
            <person name="Lee B.W."/>
            <person name="Cho H.T."/>
            <person name="Choi H.S."/>
            <person name="Lee M.S."/>
            <person name="Yu Y."/>
            <person name="Do Choi Y."/>
            <person name="Park B.S."/>
            <person name="van Deynze A."/>
            <person name="Ashrafi H."/>
            <person name="Hill T."/>
            <person name="Kim W.T."/>
            <person name="Pai H.S."/>
            <person name="Ahn H.K."/>
            <person name="Yeam I."/>
            <person name="Giovannoni J.J."/>
            <person name="Rose J.K."/>
            <person name="Sorensen I."/>
            <person name="Lee S.J."/>
            <person name="Kim R.W."/>
            <person name="Choi I.Y."/>
            <person name="Choi B.S."/>
            <person name="Lim J.S."/>
            <person name="Lee Y.H."/>
            <person name="Choi D."/>
        </authorList>
    </citation>
    <scope>NUCLEOTIDE SEQUENCE [LARGE SCALE GENOMIC DNA]</scope>
    <source>
        <strain evidence="5">cv. CM334</strain>
    </source>
</reference>
<sequence length="91" mass="9903">MADAKYPPCDICDCFCNACKLPGDSAQYEWLELIGVEIMKAKAIVERTNLAVTGVPFKDKGCFASPDPSCCNRVFLCPDANGLIREKPEVG</sequence>
<dbReference type="Pfam" id="PF00280">
    <property type="entry name" value="potato_inhibit"/>
    <property type="match status" value="1"/>
</dbReference>
<accession>A0A2G3AEA8</accession>
<organism evidence="4 5">
    <name type="scientific">Capsicum annuum</name>
    <name type="common">Capsicum pepper</name>
    <dbReference type="NCBI Taxonomy" id="4072"/>
    <lineage>
        <taxon>Eukaryota</taxon>
        <taxon>Viridiplantae</taxon>
        <taxon>Streptophyta</taxon>
        <taxon>Embryophyta</taxon>
        <taxon>Tracheophyta</taxon>
        <taxon>Spermatophyta</taxon>
        <taxon>Magnoliopsida</taxon>
        <taxon>eudicotyledons</taxon>
        <taxon>Gunneridae</taxon>
        <taxon>Pentapetalae</taxon>
        <taxon>asterids</taxon>
        <taxon>lamiids</taxon>
        <taxon>Solanales</taxon>
        <taxon>Solanaceae</taxon>
        <taxon>Solanoideae</taxon>
        <taxon>Capsiceae</taxon>
        <taxon>Capsicum</taxon>
    </lineage>
</organism>
<dbReference type="SMR" id="A0A2G3AEA8"/>
<keyword evidence="3" id="KW-0722">Serine protease inhibitor</keyword>
<dbReference type="EMBL" id="AYRZ02000001">
    <property type="protein sequence ID" value="PHT92565.1"/>
    <property type="molecule type" value="Genomic_DNA"/>
</dbReference>
<dbReference type="Proteomes" id="UP000222542">
    <property type="component" value="Unassembled WGS sequence"/>
</dbReference>
<evidence type="ECO:0000256" key="1">
    <source>
        <dbReference type="ARBA" id="ARBA00008210"/>
    </source>
</evidence>
<dbReference type="InterPro" id="IPR036354">
    <property type="entry name" value="Prot_inh_pot1_sf"/>
</dbReference>
<dbReference type="GO" id="GO:0004867">
    <property type="term" value="F:serine-type endopeptidase inhibitor activity"/>
    <property type="evidence" value="ECO:0007669"/>
    <property type="project" value="UniProtKB-KW"/>
</dbReference>
<dbReference type="Gene3D" id="3.30.10.10">
    <property type="entry name" value="Trypsin Inhibitor V, subunit A"/>
    <property type="match status" value="1"/>
</dbReference>
<name>A0A2G3AEA8_CAPAN</name>
<dbReference type="SUPFAM" id="SSF54654">
    <property type="entry name" value="CI-2 family of serine protease inhibitors"/>
    <property type="match status" value="1"/>
</dbReference>
<keyword evidence="5" id="KW-1185">Reference proteome</keyword>
<evidence type="ECO:0000256" key="2">
    <source>
        <dbReference type="ARBA" id="ARBA00022690"/>
    </source>
</evidence>